<dbReference type="InterPro" id="IPR050250">
    <property type="entry name" value="Macrolide_Exporter_MacB"/>
</dbReference>
<feature type="transmembrane region" description="Helical" evidence="7">
    <location>
        <begin position="739"/>
        <end position="761"/>
    </location>
</feature>
<feature type="transmembrane region" description="Helical" evidence="7">
    <location>
        <begin position="773"/>
        <end position="795"/>
    </location>
</feature>
<protein>
    <submittedName>
        <fullName evidence="10">Putative ABC transport system permease protein</fullName>
    </submittedName>
</protein>
<dbReference type="GO" id="GO:0022857">
    <property type="term" value="F:transmembrane transporter activity"/>
    <property type="evidence" value="ECO:0007669"/>
    <property type="project" value="TreeGrafter"/>
</dbReference>
<dbReference type="InterPro" id="IPR017800">
    <property type="entry name" value="ADOP"/>
</dbReference>
<keyword evidence="2" id="KW-1003">Cell membrane</keyword>
<dbReference type="EMBL" id="RSDW01000001">
    <property type="protein sequence ID" value="RSL19235.1"/>
    <property type="molecule type" value="Genomic_DNA"/>
</dbReference>
<dbReference type="InterPro" id="IPR003838">
    <property type="entry name" value="ABC3_permease_C"/>
</dbReference>
<evidence type="ECO:0000256" key="3">
    <source>
        <dbReference type="ARBA" id="ARBA00022692"/>
    </source>
</evidence>
<name>A0A428MQT2_9BACT</name>
<dbReference type="PANTHER" id="PTHR30572">
    <property type="entry name" value="MEMBRANE COMPONENT OF TRANSPORTER-RELATED"/>
    <property type="match status" value="1"/>
</dbReference>
<organism evidence="10 11">
    <name type="scientific">Edaphobacter aggregans</name>
    <dbReference type="NCBI Taxonomy" id="570835"/>
    <lineage>
        <taxon>Bacteria</taxon>
        <taxon>Pseudomonadati</taxon>
        <taxon>Acidobacteriota</taxon>
        <taxon>Terriglobia</taxon>
        <taxon>Terriglobales</taxon>
        <taxon>Acidobacteriaceae</taxon>
        <taxon>Edaphobacter</taxon>
    </lineage>
</organism>
<evidence type="ECO:0000259" key="9">
    <source>
        <dbReference type="Pfam" id="PF12704"/>
    </source>
</evidence>
<accession>A0A428MQT2</accession>
<keyword evidence="11" id="KW-1185">Reference proteome</keyword>
<feature type="domain" description="ABC3 transporter permease C-terminal" evidence="8">
    <location>
        <begin position="287"/>
        <end position="405"/>
    </location>
</feature>
<evidence type="ECO:0000259" key="8">
    <source>
        <dbReference type="Pfam" id="PF02687"/>
    </source>
</evidence>
<proteinExistence type="inferred from homology"/>
<keyword evidence="4 7" id="KW-1133">Transmembrane helix</keyword>
<keyword evidence="3 7" id="KW-0812">Transmembrane</keyword>
<comment type="caution">
    <text evidence="10">The sequence shown here is derived from an EMBL/GenBank/DDBJ whole genome shotgun (WGS) entry which is preliminary data.</text>
</comment>
<gene>
    <name evidence="10" type="ORF">EDE15_4891</name>
</gene>
<dbReference type="InterPro" id="IPR025857">
    <property type="entry name" value="MacB_PCD"/>
</dbReference>
<feature type="domain" description="MacB-like periplasmic core" evidence="9">
    <location>
        <begin position="438"/>
        <end position="656"/>
    </location>
</feature>
<dbReference type="AlphaFoldDB" id="A0A428MQT2"/>
<feature type="transmembrane region" description="Helical" evidence="7">
    <location>
        <begin position="683"/>
        <end position="707"/>
    </location>
</feature>
<evidence type="ECO:0000313" key="10">
    <source>
        <dbReference type="EMBL" id="RSL19235.1"/>
    </source>
</evidence>
<evidence type="ECO:0000256" key="6">
    <source>
        <dbReference type="ARBA" id="ARBA00038076"/>
    </source>
</evidence>
<reference evidence="10 11" key="1">
    <citation type="submission" date="2018-12" db="EMBL/GenBank/DDBJ databases">
        <title>Sequencing of bacterial isolates from soil warming experiment in Harvard Forest, Massachusetts, USA.</title>
        <authorList>
            <person name="Deangelis K."/>
        </authorList>
    </citation>
    <scope>NUCLEOTIDE SEQUENCE [LARGE SCALE GENOMIC DNA]</scope>
    <source>
        <strain evidence="10 11">EB153</strain>
    </source>
</reference>
<dbReference type="RefSeq" id="WP_125487488.1">
    <property type="nucleotide sequence ID" value="NZ_RSDW01000001.1"/>
</dbReference>
<feature type="transmembrane region" description="Helical" evidence="7">
    <location>
        <begin position="377"/>
        <end position="398"/>
    </location>
</feature>
<dbReference type="PANTHER" id="PTHR30572:SF4">
    <property type="entry name" value="ABC TRANSPORTER PERMEASE YTRF"/>
    <property type="match status" value="1"/>
</dbReference>
<comment type="subcellular location">
    <subcellularLocation>
        <location evidence="1">Cell membrane</location>
        <topology evidence="1">Multi-pass membrane protein</topology>
    </subcellularLocation>
</comment>
<evidence type="ECO:0000313" key="11">
    <source>
        <dbReference type="Proteomes" id="UP000269669"/>
    </source>
</evidence>
<feature type="transmembrane region" description="Helical" evidence="7">
    <location>
        <begin position="280"/>
        <end position="305"/>
    </location>
</feature>
<dbReference type="GO" id="GO:0005886">
    <property type="term" value="C:plasma membrane"/>
    <property type="evidence" value="ECO:0007669"/>
    <property type="project" value="UniProtKB-SubCell"/>
</dbReference>
<evidence type="ECO:0000256" key="2">
    <source>
        <dbReference type="ARBA" id="ARBA00022475"/>
    </source>
</evidence>
<dbReference type="OrthoDB" id="99335at2"/>
<evidence type="ECO:0000256" key="5">
    <source>
        <dbReference type="ARBA" id="ARBA00023136"/>
    </source>
</evidence>
<evidence type="ECO:0000256" key="1">
    <source>
        <dbReference type="ARBA" id="ARBA00004651"/>
    </source>
</evidence>
<dbReference type="Pfam" id="PF02687">
    <property type="entry name" value="FtsX"/>
    <property type="match status" value="2"/>
</dbReference>
<dbReference type="Proteomes" id="UP000269669">
    <property type="component" value="Unassembled WGS sequence"/>
</dbReference>
<feature type="domain" description="MacB-like periplasmic core" evidence="9">
    <location>
        <begin position="19"/>
        <end position="246"/>
    </location>
</feature>
<feature type="transmembrane region" description="Helical" evidence="7">
    <location>
        <begin position="425"/>
        <end position="448"/>
    </location>
</feature>
<feature type="domain" description="ABC3 transporter permease C-terminal" evidence="8">
    <location>
        <begin position="691"/>
        <end position="803"/>
    </location>
</feature>
<dbReference type="NCBIfam" id="TIGR03434">
    <property type="entry name" value="ADOP"/>
    <property type="match status" value="1"/>
</dbReference>
<evidence type="ECO:0000256" key="7">
    <source>
        <dbReference type="SAM" id="Phobius"/>
    </source>
</evidence>
<keyword evidence="5 7" id="KW-0472">Membrane</keyword>
<feature type="transmembrane region" description="Helical" evidence="7">
    <location>
        <begin position="336"/>
        <end position="357"/>
    </location>
</feature>
<sequence length="810" mass="88238">MLQELRFAFRMLWKQPVFSLIAALTLALGIGATSAVFSLIQAILLTPPPYQKPEKLVLIPAARTDGQKMDSPRGWAAEQWMEWQKEGKSFEGIAAYDWTFNFLIRNDGSQSMQGMNITKDYLRVMGLRPVVGRGFEDSDFAQGPVKAIALGYEFWQRALGGDKDIVGKTVRISRWDVQTVIGVMEPGVRFLPSPGAAKEPNYDVNATVDFWMPAHPDPKHLKESSWNVVARLRDGATPQQAQRELAVLTAREAHDEKQFDGFVPQLEPVTDEMNRDGKRILLPLLGAATLVLLIACGNAAALLLVRGLQRQQEYAVRIAMGMGRAGLLRQVLTESLLLALIGGAFGVGLAFGAVRLFKAIAGHAVPRLDGVTAGWTVLAWGLGTALLAAFFAGVIPALRAFRLDPMEALKDAGPKGTAGIGERRLLRGVAMLQTALTLALLVGAGLLIRTMVKIANVPSGFNTSRILTMSVTDVQSWSTWGSFHRQALERVAAIPGVQYAAFAWGVPLTGNNWPATLEIEGQPPAVKESDKTALPLRAVTPDYFKLMGMAQIEGRQFRSTDDNKAPNVAIVNQAFARRYFPQGNAIGKKFWLNGRDKAGTEIVGEIANGRTDDLTQEASPEIYLSLWQASAFSKHLVVRTTADPRAAVLAVEHELRSVDPTAAIENVKTLEQIRDESLASRTFAMHLLTGFSVVGSALTLVGIYGMLSLSVVSRRRELAIRSAVGAQQKDIRRLIFGEGFRLIAGGVLMGTALAIVLSRVLRSFLFEVQPSDPATLIVVSALFLGVGLLACWMPVWRAGKVDPLEALRYE</sequence>
<evidence type="ECO:0000256" key="4">
    <source>
        <dbReference type="ARBA" id="ARBA00022989"/>
    </source>
</evidence>
<comment type="similarity">
    <text evidence="6">Belongs to the ABC-4 integral membrane protein family.</text>
</comment>
<dbReference type="Pfam" id="PF12704">
    <property type="entry name" value="MacB_PCD"/>
    <property type="match status" value="2"/>
</dbReference>